<dbReference type="GO" id="GO:0015074">
    <property type="term" value="P:DNA integration"/>
    <property type="evidence" value="ECO:0007669"/>
    <property type="project" value="UniProtKB-KW"/>
</dbReference>
<keyword evidence="4" id="KW-0233">DNA recombination</keyword>
<dbReference type="CDD" id="cd03768">
    <property type="entry name" value="SR_ResInv"/>
    <property type="match status" value="1"/>
</dbReference>
<dbReference type="FunFam" id="3.40.50.1390:FF:000001">
    <property type="entry name" value="DNA recombinase"/>
    <property type="match status" value="1"/>
</dbReference>
<dbReference type="InterPro" id="IPR006120">
    <property type="entry name" value="Resolvase_HTH_dom"/>
</dbReference>
<evidence type="ECO:0000256" key="2">
    <source>
        <dbReference type="ARBA" id="ARBA00022908"/>
    </source>
</evidence>
<dbReference type="InterPro" id="IPR036162">
    <property type="entry name" value="Resolvase-like_N_sf"/>
</dbReference>
<dbReference type="CDD" id="cd00569">
    <property type="entry name" value="HTH_Hin_like"/>
    <property type="match status" value="1"/>
</dbReference>
<dbReference type="InterPro" id="IPR050639">
    <property type="entry name" value="SSR_resolvase"/>
</dbReference>
<evidence type="ECO:0000256" key="6">
    <source>
        <dbReference type="PROSITE-ProRule" id="PRU10137"/>
    </source>
</evidence>
<sequence>MRIGYARVSTSDQNIVLQTDALEKAGCERIYADRGVSGTKSSRPELDRMIAALREGDAVVVWKLDRLGRSVQDLVTLVDGFRRKQVQFISLTESIDTTTTGGILVFNIFASLAQFERDLIVERTNAGLVAARARGRKGGRPRKLTPGKIKKIRELYGQGDLSVGQIGKLYGVSRTTIYRLLSRKG</sequence>
<evidence type="ECO:0000313" key="8">
    <source>
        <dbReference type="EMBL" id="EFT82804.1"/>
    </source>
</evidence>
<keyword evidence="2" id="KW-0229">DNA integration</keyword>
<evidence type="ECO:0000256" key="1">
    <source>
        <dbReference type="ARBA" id="ARBA00009913"/>
    </source>
</evidence>
<dbReference type="PROSITE" id="PS00398">
    <property type="entry name" value="RECOMBINASES_2"/>
    <property type="match status" value="1"/>
</dbReference>
<dbReference type="PANTHER" id="PTHR30461:SF2">
    <property type="entry name" value="SERINE RECOMBINASE PINE-RELATED"/>
    <property type="match status" value="1"/>
</dbReference>
<dbReference type="PROSITE" id="PS00397">
    <property type="entry name" value="RECOMBINASES_1"/>
    <property type="match status" value="1"/>
</dbReference>
<dbReference type="Pfam" id="PF02796">
    <property type="entry name" value="HTH_7"/>
    <property type="match status" value="1"/>
</dbReference>
<dbReference type="InterPro" id="IPR006118">
    <property type="entry name" value="Recombinase_CS"/>
</dbReference>
<dbReference type="Gene3D" id="1.10.10.60">
    <property type="entry name" value="Homeodomain-like"/>
    <property type="match status" value="1"/>
</dbReference>
<evidence type="ECO:0000256" key="3">
    <source>
        <dbReference type="ARBA" id="ARBA00023125"/>
    </source>
</evidence>
<comment type="caution">
    <text evidence="8">The sequence shown here is derived from an EMBL/GenBank/DDBJ whole genome shotgun (WGS) entry which is preliminary data.</text>
</comment>
<feature type="domain" description="Resolvase/invertase-type recombinase catalytic" evidence="7">
    <location>
        <begin position="1"/>
        <end position="135"/>
    </location>
</feature>
<dbReference type="HOGENOM" id="CLU_010686_8_0_11"/>
<keyword evidence="3" id="KW-0238">DNA-binding</keyword>
<dbReference type="InterPro" id="IPR009057">
    <property type="entry name" value="Homeodomain-like_sf"/>
</dbReference>
<dbReference type="eggNOG" id="COG1961">
    <property type="taxonomic scope" value="Bacteria"/>
</dbReference>
<dbReference type="PROSITE" id="PS51736">
    <property type="entry name" value="RECOMBINASES_3"/>
    <property type="match status" value="1"/>
</dbReference>
<dbReference type="GO" id="GO:0003677">
    <property type="term" value="F:DNA binding"/>
    <property type="evidence" value="ECO:0007669"/>
    <property type="project" value="UniProtKB-KW"/>
</dbReference>
<evidence type="ECO:0000259" key="7">
    <source>
        <dbReference type="PROSITE" id="PS51736"/>
    </source>
</evidence>
<dbReference type="SUPFAM" id="SSF53041">
    <property type="entry name" value="Resolvase-like"/>
    <property type="match status" value="1"/>
</dbReference>
<dbReference type="Proteomes" id="UP000004946">
    <property type="component" value="Chromosome"/>
</dbReference>
<dbReference type="InterPro" id="IPR006119">
    <property type="entry name" value="Resolv_N"/>
</dbReference>
<dbReference type="Gene3D" id="3.40.50.1390">
    <property type="entry name" value="Resolvase, N-terminal catalytic domain"/>
    <property type="match status" value="1"/>
</dbReference>
<accession>E6K216</accession>
<keyword evidence="9" id="KW-1185">Reference proteome</keyword>
<gene>
    <name evidence="8" type="ORF">HMPREF0620_1489</name>
</gene>
<dbReference type="RefSeq" id="WP_006289539.1">
    <property type="nucleotide sequence ID" value="NZ_AP012333.1"/>
</dbReference>
<comment type="similarity">
    <text evidence="1">Belongs to the site-specific recombinase resolvase family.</text>
</comment>
<proteinExistence type="inferred from homology"/>
<evidence type="ECO:0000313" key="9">
    <source>
        <dbReference type="Proteomes" id="UP000004946"/>
    </source>
</evidence>
<evidence type="ECO:0000256" key="4">
    <source>
        <dbReference type="ARBA" id="ARBA00023172"/>
    </source>
</evidence>
<dbReference type="Pfam" id="PF00239">
    <property type="entry name" value="Resolvase"/>
    <property type="match status" value="1"/>
</dbReference>
<dbReference type="PANTHER" id="PTHR30461">
    <property type="entry name" value="DNA-INVERTASE FROM LAMBDOID PROPHAGE"/>
    <property type="match status" value="1"/>
</dbReference>
<feature type="active site" description="O-(5'-phospho-DNA)-serine intermediate" evidence="5 6">
    <location>
        <position position="9"/>
    </location>
</feature>
<dbReference type="SMART" id="SM00857">
    <property type="entry name" value="Resolvase"/>
    <property type="match status" value="1"/>
</dbReference>
<dbReference type="SUPFAM" id="SSF46689">
    <property type="entry name" value="Homeodomain-like"/>
    <property type="match status" value="1"/>
</dbReference>
<dbReference type="AlphaFoldDB" id="E6K216"/>
<dbReference type="EMBL" id="AEON01000002">
    <property type="protein sequence ID" value="EFT82804.1"/>
    <property type="molecule type" value="Genomic_DNA"/>
</dbReference>
<protein>
    <submittedName>
        <fullName evidence="8">Resolvase, N-terminal domain protein</fullName>
    </submittedName>
</protein>
<dbReference type="GO" id="GO:0000150">
    <property type="term" value="F:DNA strand exchange activity"/>
    <property type="evidence" value="ECO:0007669"/>
    <property type="project" value="InterPro"/>
</dbReference>
<organism evidence="8 9">
    <name type="scientific">Parascardovia denticolens DSM 10105 = JCM 12538</name>
    <dbReference type="NCBI Taxonomy" id="864564"/>
    <lineage>
        <taxon>Bacteria</taxon>
        <taxon>Bacillati</taxon>
        <taxon>Actinomycetota</taxon>
        <taxon>Actinomycetes</taxon>
        <taxon>Bifidobacteriales</taxon>
        <taxon>Bifidobacteriaceae</taxon>
        <taxon>Parascardovia</taxon>
    </lineage>
</organism>
<name>E6K216_PARDN</name>
<reference evidence="8 9" key="1">
    <citation type="submission" date="2010-12" db="EMBL/GenBank/DDBJ databases">
        <authorList>
            <person name="Muzny D."/>
            <person name="Qin X."/>
            <person name="Buhay C."/>
            <person name="Dugan-Rocha S."/>
            <person name="Ding Y."/>
            <person name="Chen G."/>
            <person name="Hawes A."/>
            <person name="Holder M."/>
            <person name="Jhangiani S."/>
            <person name="Johnson A."/>
            <person name="Khan Z."/>
            <person name="Li Z."/>
            <person name="Liu W."/>
            <person name="Liu X."/>
            <person name="Perez L."/>
            <person name="Shen H."/>
            <person name="Wang Q."/>
            <person name="Watt J."/>
            <person name="Xi L."/>
            <person name="Xin Y."/>
            <person name="Zhou J."/>
            <person name="Deng J."/>
            <person name="Jiang H."/>
            <person name="Liu Y."/>
            <person name="Qu J."/>
            <person name="Song X.-Z."/>
            <person name="Zhang L."/>
            <person name="Villasana D."/>
            <person name="Johnson A."/>
            <person name="Liu J."/>
            <person name="Liyanage D."/>
            <person name="Lorensuhewa L."/>
            <person name="Robinson T."/>
            <person name="Song A."/>
            <person name="Song B.-B."/>
            <person name="Dinh H."/>
            <person name="Thornton R."/>
            <person name="Coyle M."/>
            <person name="Francisco L."/>
            <person name="Jackson L."/>
            <person name="Javaid M."/>
            <person name="Korchina V."/>
            <person name="Kovar C."/>
            <person name="Mata R."/>
            <person name="Mathew T."/>
            <person name="Ngo R."/>
            <person name="Nguyen L."/>
            <person name="Nguyen N."/>
            <person name="Okwuonu G."/>
            <person name="Ongeri F."/>
            <person name="Pham C."/>
            <person name="Simmons D."/>
            <person name="Wilczek-Boney K."/>
            <person name="Hale W."/>
            <person name="Jakkamsetti A."/>
            <person name="Pham P."/>
            <person name="Ruth R."/>
            <person name="San Lucas F."/>
            <person name="Warren J."/>
            <person name="Zhang J."/>
            <person name="Zhao Z."/>
            <person name="Zhou C."/>
            <person name="Zhu D."/>
            <person name="Lee S."/>
            <person name="Bess C."/>
            <person name="Blankenburg K."/>
            <person name="Forbes L."/>
            <person name="Fu Q."/>
            <person name="Gubbala S."/>
            <person name="Hirani K."/>
            <person name="Jayaseelan J.C."/>
            <person name="Lara F."/>
            <person name="Munidasa M."/>
            <person name="Palculict T."/>
            <person name="Patil S."/>
            <person name="Pu L.-L."/>
            <person name="Saada N."/>
            <person name="Tang L."/>
            <person name="Weissenberger G."/>
            <person name="Zhu Y."/>
            <person name="Hemphill L."/>
            <person name="Shang Y."/>
            <person name="Youmans B."/>
            <person name="Ayvaz T."/>
            <person name="Ross M."/>
            <person name="Santibanez J."/>
            <person name="Aqrawi P."/>
            <person name="Gross S."/>
            <person name="Joshi V."/>
            <person name="Fowler G."/>
            <person name="Nazareth L."/>
            <person name="Reid J."/>
            <person name="Worley K."/>
            <person name="Petrosino J."/>
            <person name="Highlander S."/>
            <person name="Gibbs R."/>
        </authorList>
    </citation>
    <scope>NUCLEOTIDE SEQUENCE [LARGE SCALE GENOMIC DNA]</scope>
    <source>
        <strain evidence="8 9">DSM 10105</strain>
    </source>
</reference>
<evidence type="ECO:0000256" key="5">
    <source>
        <dbReference type="PIRSR" id="PIRSR606118-50"/>
    </source>
</evidence>